<dbReference type="GO" id="GO:0016853">
    <property type="term" value="F:isomerase activity"/>
    <property type="evidence" value="ECO:0007669"/>
    <property type="project" value="UniProtKB-KW"/>
</dbReference>
<dbReference type="RefSeq" id="WP_126187994.1">
    <property type="nucleotide sequence ID" value="NZ_PELM01000469.1"/>
</dbReference>
<feature type="domain" description="Xylose isomerase-like TIM barrel" evidence="1">
    <location>
        <begin position="32"/>
        <end position="284"/>
    </location>
</feature>
<evidence type="ECO:0000313" key="2">
    <source>
        <dbReference type="EMBL" id="RTG99375.1"/>
    </source>
</evidence>
<dbReference type="Pfam" id="PF01261">
    <property type="entry name" value="AP_endonuc_2"/>
    <property type="match status" value="1"/>
</dbReference>
<dbReference type="PANTHER" id="PTHR12110">
    <property type="entry name" value="HYDROXYPYRUVATE ISOMERASE"/>
    <property type="match status" value="1"/>
</dbReference>
<name>A0A430QWC3_THESC</name>
<evidence type="ECO:0000259" key="1">
    <source>
        <dbReference type="Pfam" id="PF01261"/>
    </source>
</evidence>
<dbReference type="AlphaFoldDB" id="A0A430QWC3"/>
<dbReference type="SUPFAM" id="SSF51658">
    <property type="entry name" value="Xylose isomerase-like"/>
    <property type="match status" value="1"/>
</dbReference>
<dbReference type="InterPro" id="IPR036237">
    <property type="entry name" value="Xyl_isomerase-like_sf"/>
</dbReference>
<dbReference type="Gene3D" id="3.20.20.150">
    <property type="entry name" value="Divalent-metal-dependent TIM barrel enzymes"/>
    <property type="match status" value="1"/>
</dbReference>
<accession>A0A430QWC3</accession>
<dbReference type="PANTHER" id="PTHR12110:SF41">
    <property type="entry name" value="INOSOSE DEHYDRATASE"/>
    <property type="match status" value="1"/>
</dbReference>
<keyword evidence="2" id="KW-0413">Isomerase</keyword>
<evidence type="ECO:0000313" key="3">
    <source>
        <dbReference type="Proteomes" id="UP000288082"/>
    </source>
</evidence>
<dbReference type="Proteomes" id="UP000288082">
    <property type="component" value="Unassembled WGS sequence"/>
</dbReference>
<dbReference type="InterPro" id="IPR013022">
    <property type="entry name" value="Xyl_isomerase-like_TIM-brl"/>
</dbReference>
<dbReference type="InterPro" id="IPR050312">
    <property type="entry name" value="IolE/XylAMocC-like"/>
</dbReference>
<reference evidence="2 3" key="1">
    <citation type="journal article" date="2019" name="Extremophiles">
        <title>Biogeography of thermophiles and predominance of Thermus scotoductus in domestic water heaters.</title>
        <authorList>
            <person name="Wilpiszeski R.L."/>
            <person name="Zhang Z."/>
            <person name="House C.H."/>
        </authorList>
    </citation>
    <scope>NUCLEOTIDE SEQUENCE [LARGE SCALE GENOMIC DNA]</scope>
    <source>
        <strain evidence="2 3">38_S38</strain>
    </source>
</reference>
<proteinExistence type="predicted"/>
<comment type="caution">
    <text evidence="2">The sequence shown here is derived from an EMBL/GenBank/DDBJ whole genome shotgun (WGS) entry which is preliminary data.</text>
</comment>
<gene>
    <name evidence="2" type="ORF">CSW50_13010</name>
</gene>
<organism evidence="2 3">
    <name type="scientific">Thermus scotoductus</name>
    <dbReference type="NCBI Taxonomy" id="37636"/>
    <lineage>
        <taxon>Bacteria</taxon>
        <taxon>Thermotogati</taxon>
        <taxon>Deinococcota</taxon>
        <taxon>Deinococci</taxon>
        <taxon>Thermales</taxon>
        <taxon>Thermaceae</taxon>
        <taxon>Thermus</taxon>
    </lineage>
</organism>
<sequence>MSGQPPLRFGNAPCSWGTIEGFGQGIPYDRMLDELKETGYEGSELGDFGYMPTDPERLREAFLERGLVLLGGFVGVPLTEKEEHGPGEAHAVRTAALMAALADLDPGWKPLLVLADAHSRDPVRFQRAGRIRPEEGLEEEGWQTLALGIRRIAQAVGAAAGLETVFHFHAASYVETPEEIDRLVELTGIPLVFDTGHYLYGSGALEGEVVLEGLRRLMPFVRYVHFKDLDPRVAERARREGWDYKKAVGQGLFCELGRGAIDFGRVARFLVDQGYRGFVTVEQDVLPGMGTPKESALRSRIYLRQVTGW</sequence>
<protein>
    <submittedName>
        <fullName evidence="2">Xylose isomerase</fullName>
    </submittedName>
</protein>
<dbReference type="EMBL" id="PELM01000469">
    <property type="protein sequence ID" value="RTG99375.1"/>
    <property type="molecule type" value="Genomic_DNA"/>
</dbReference>